<dbReference type="Proteomes" id="UP000267606">
    <property type="component" value="Unassembled WGS sequence"/>
</dbReference>
<keyword evidence="2" id="KW-1185">Reference proteome</keyword>
<name>A0A183HTH1_9BILA</name>
<reference evidence="1 2" key="2">
    <citation type="submission" date="2018-11" db="EMBL/GenBank/DDBJ databases">
        <authorList>
            <consortium name="Pathogen Informatics"/>
        </authorList>
    </citation>
    <scope>NUCLEOTIDE SEQUENCE [LARGE SCALE GENOMIC DNA]</scope>
</reference>
<protein>
    <submittedName>
        <fullName evidence="1 3">Uncharacterized protein</fullName>
    </submittedName>
</protein>
<dbReference type="EMBL" id="UZAJ01014779">
    <property type="protein sequence ID" value="VDO71298.1"/>
    <property type="molecule type" value="Genomic_DNA"/>
</dbReference>
<evidence type="ECO:0000313" key="1">
    <source>
        <dbReference type="EMBL" id="VDO71298.1"/>
    </source>
</evidence>
<proteinExistence type="predicted"/>
<dbReference type="WBParaSite" id="OFLC_0001078301-mRNA-1">
    <property type="protein sequence ID" value="OFLC_0001078301-mRNA-1"/>
    <property type="gene ID" value="OFLC_0001078301"/>
</dbReference>
<sequence length="84" mass="9874">MRRIRPIMWQRIADQERRRSPGRIYKDQILKNQDTCLAISSVMERNNFLQLSASVRLFDNSQPTFQHHKSTTLIDKSDNSTEGP</sequence>
<gene>
    <name evidence="1" type="ORF">OFLC_LOCUS10782</name>
</gene>
<dbReference type="AlphaFoldDB" id="A0A183HTH1"/>
<organism evidence="3">
    <name type="scientific">Onchocerca flexuosa</name>
    <dbReference type="NCBI Taxonomy" id="387005"/>
    <lineage>
        <taxon>Eukaryota</taxon>
        <taxon>Metazoa</taxon>
        <taxon>Ecdysozoa</taxon>
        <taxon>Nematoda</taxon>
        <taxon>Chromadorea</taxon>
        <taxon>Rhabditida</taxon>
        <taxon>Spirurina</taxon>
        <taxon>Spiruromorpha</taxon>
        <taxon>Filarioidea</taxon>
        <taxon>Onchocercidae</taxon>
        <taxon>Onchocerca</taxon>
    </lineage>
</organism>
<reference evidence="3" key="1">
    <citation type="submission" date="2016-06" db="UniProtKB">
        <authorList>
            <consortium name="WormBaseParasite"/>
        </authorList>
    </citation>
    <scope>IDENTIFICATION</scope>
</reference>
<evidence type="ECO:0000313" key="2">
    <source>
        <dbReference type="Proteomes" id="UP000267606"/>
    </source>
</evidence>
<evidence type="ECO:0000313" key="3">
    <source>
        <dbReference type="WBParaSite" id="OFLC_0001078301-mRNA-1"/>
    </source>
</evidence>
<accession>A0A183HTH1</accession>